<organism evidence="1">
    <name type="scientific">Zea mays</name>
    <name type="common">Maize</name>
    <dbReference type="NCBI Taxonomy" id="4577"/>
    <lineage>
        <taxon>Eukaryota</taxon>
        <taxon>Viridiplantae</taxon>
        <taxon>Streptophyta</taxon>
        <taxon>Embryophyta</taxon>
        <taxon>Tracheophyta</taxon>
        <taxon>Spermatophyta</taxon>
        <taxon>Magnoliopsida</taxon>
        <taxon>Liliopsida</taxon>
        <taxon>Poales</taxon>
        <taxon>Poaceae</taxon>
        <taxon>PACMAD clade</taxon>
        <taxon>Panicoideae</taxon>
        <taxon>Andropogonodae</taxon>
        <taxon>Andropogoneae</taxon>
        <taxon>Tripsacinae</taxon>
        <taxon>Zea</taxon>
    </lineage>
</organism>
<name>C4J552_MAIZE</name>
<reference evidence="1" key="2">
    <citation type="submission" date="2012-06" db="EMBL/GenBank/DDBJ databases">
        <authorList>
            <person name="Yu Y."/>
            <person name="Currie J."/>
            <person name="Lomeli R."/>
            <person name="Angelova A."/>
            <person name="Collura K."/>
            <person name="Wissotski M."/>
            <person name="Campos D."/>
            <person name="Kudrna D."/>
            <person name="Golser W."/>
            <person name="Ashely E."/>
            <person name="Descour A."/>
            <person name="Fernandes J."/>
            <person name="Soderlund C."/>
            <person name="Walbot V."/>
        </authorList>
    </citation>
    <scope>NUCLEOTIDE SEQUENCE</scope>
    <source>
        <strain evidence="1">B73</strain>
    </source>
</reference>
<sequence>MVIVGAGESVCVWWCRACLDVGLSGEADELGEAGLVDRGGDELAAEDDVGEEDGEVAAGLRVAALLVEHVPRDRHQVRPLRLRRVVHLRVRRSVPRPLAR</sequence>
<proteinExistence type="evidence at transcript level"/>
<protein>
    <submittedName>
        <fullName evidence="1">Uncharacterized protein</fullName>
    </submittedName>
</protein>
<reference evidence="1" key="1">
    <citation type="journal article" date="2009" name="PLoS Genet.">
        <title>Sequencing, mapping, and analysis of 27,455 maize full-length cDNAs.</title>
        <authorList>
            <person name="Soderlund C."/>
            <person name="Descour A."/>
            <person name="Kudrna D."/>
            <person name="Bomhoff M."/>
            <person name="Boyd L."/>
            <person name="Currie J."/>
            <person name="Angelova A."/>
            <person name="Collura K."/>
            <person name="Wissotski M."/>
            <person name="Ashley E."/>
            <person name="Morrow D."/>
            <person name="Fernandes J."/>
            <person name="Walbot V."/>
            <person name="Yu Y."/>
        </authorList>
    </citation>
    <scope>NUCLEOTIDE SEQUENCE</scope>
    <source>
        <strain evidence="1">B73</strain>
    </source>
</reference>
<accession>C4J552</accession>
<dbReference type="AlphaFoldDB" id="C4J552"/>
<evidence type="ECO:0000313" key="1">
    <source>
        <dbReference type="EMBL" id="ACR36302.1"/>
    </source>
</evidence>
<dbReference type="EMBL" id="BT085949">
    <property type="protein sequence ID" value="ACR36302.1"/>
    <property type="molecule type" value="mRNA"/>
</dbReference>